<protein>
    <submittedName>
        <fullName evidence="3">Uncharacterized protein</fullName>
    </submittedName>
</protein>
<dbReference type="STRING" id="1884261.A0A5C3Q4B1"/>
<feature type="region of interest" description="Disordered" evidence="1">
    <location>
        <begin position="301"/>
        <end position="343"/>
    </location>
</feature>
<reference evidence="3 4" key="1">
    <citation type="journal article" date="2019" name="Nat. Ecol. Evol.">
        <title>Megaphylogeny resolves global patterns of mushroom evolution.</title>
        <authorList>
            <person name="Varga T."/>
            <person name="Krizsan K."/>
            <person name="Foldi C."/>
            <person name="Dima B."/>
            <person name="Sanchez-Garcia M."/>
            <person name="Sanchez-Ramirez S."/>
            <person name="Szollosi G.J."/>
            <person name="Szarkandi J.G."/>
            <person name="Papp V."/>
            <person name="Albert L."/>
            <person name="Andreopoulos W."/>
            <person name="Angelini C."/>
            <person name="Antonin V."/>
            <person name="Barry K.W."/>
            <person name="Bougher N.L."/>
            <person name="Buchanan P."/>
            <person name="Buyck B."/>
            <person name="Bense V."/>
            <person name="Catcheside P."/>
            <person name="Chovatia M."/>
            <person name="Cooper J."/>
            <person name="Damon W."/>
            <person name="Desjardin D."/>
            <person name="Finy P."/>
            <person name="Geml J."/>
            <person name="Haridas S."/>
            <person name="Hughes K."/>
            <person name="Justo A."/>
            <person name="Karasinski D."/>
            <person name="Kautmanova I."/>
            <person name="Kiss B."/>
            <person name="Kocsube S."/>
            <person name="Kotiranta H."/>
            <person name="LaButti K.M."/>
            <person name="Lechner B.E."/>
            <person name="Liimatainen K."/>
            <person name="Lipzen A."/>
            <person name="Lukacs Z."/>
            <person name="Mihaltcheva S."/>
            <person name="Morgado L.N."/>
            <person name="Niskanen T."/>
            <person name="Noordeloos M.E."/>
            <person name="Ohm R.A."/>
            <person name="Ortiz-Santana B."/>
            <person name="Ovrebo C."/>
            <person name="Racz N."/>
            <person name="Riley R."/>
            <person name="Savchenko A."/>
            <person name="Shiryaev A."/>
            <person name="Soop K."/>
            <person name="Spirin V."/>
            <person name="Szebenyi C."/>
            <person name="Tomsovsky M."/>
            <person name="Tulloss R.E."/>
            <person name="Uehling J."/>
            <person name="Grigoriev I.V."/>
            <person name="Vagvolgyi C."/>
            <person name="Papp T."/>
            <person name="Martin F.M."/>
            <person name="Miettinen O."/>
            <person name="Hibbett D.S."/>
            <person name="Nagy L.G."/>
        </authorList>
    </citation>
    <scope>NUCLEOTIDE SEQUENCE [LARGE SCALE GENOMIC DNA]</scope>
    <source>
        <strain evidence="3 4">CBS 309.79</strain>
    </source>
</reference>
<keyword evidence="2" id="KW-0472">Membrane</keyword>
<organism evidence="3 4">
    <name type="scientific">Pterulicium gracile</name>
    <dbReference type="NCBI Taxonomy" id="1884261"/>
    <lineage>
        <taxon>Eukaryota</taxon>
        <taxon>Fungi</taxon>
        <taxon>Dikarya</taxon>
        <taxon>Basidiomycota</taxon>
        <taxon>Agaricomycotina</taxon>
        <taxon>Agaricomycetes</taxon>
        <taxon>Agaricomycetidae</taxon>
        <taxon>Agaricales</taxon>
        <taxon>Pleurotineae</taxon>
        <taxon>Pterulaceae</taxon>
        <taxon>Pterulicium</taxon>
    </lineage>
</organism>
<keyword evidence="2" id="KW-1133">Transmembrane helix</keyword>
<feature type="compositionally biased region" description="Low complexity" evidence="1">
    <location>
        <begin position="301"/>
        <end position="310"/>
    </location>
</feature>
<feature type="compositionally biased region" description="Low complexity" evidence="1">
    <location>
        <begin position="238"/>
        <end position="248"/>
    </location>
</feature>
<feature type="transmembrane region" description="Helical" evidence="2">
    <location>
        <begin position="260"/>
        <end position="283"/>
    </location>
</feature>
<feature type="region of interest" description="Disordered" evidence="1">
    <location>
        <begin position="367"/>
        <end position="392"/>
    </location>
</feature>
<evidence type="ECO:0000313" key="4">
    <source>
        <dbReference type="Proteomes" id="UP000305067"/>
    </source>
</evidence>
<feature type="compositionally biased region" description="Polar residues" evidence="1">
    <location>
        <begin position="222"/>
        <end position="236"/>
    </location>
</feature>
<sequence>MIRPRFPFTSNAVNHGRQTSSYATSIVLVCSLLSSAGCKILYEIIDDSDSRISYTGVGWTEGRTFPCPQGEYCPFTIQTDQVHQGTWHDNTGIDNVNLSDVILGFNNASLSFKGTAVYVNTIDPGFKLLPLGTPNRQMGVVMVLFIDGVEVDRYQDIPPNAYGGDGWQYNGTVLRSTGLENIDHELVVQSGLARVSDSTQTQQTTILLDYFIVCSDDGEPEPSSTVVEEGTTSASDFETPSTSSTPESAEGSQRSGTNTVLIVAPIVSILVVLVLIVAGIMIYMKRRGLGWSDWLSGRGFSSLGSSSSRSTQSNNVQMMGSSQRSVQSRSSSDNRRFTVPFSDFGTDSNADAYTEYAGTVPPPAYDEGYFDLSLDESAGRSTSGRGGSNECN</sequence>
<keyword evidence="2" id="KW-0812">Transmembrane</keyword>
<keyword evidence="4" id="KW-1185">Reference proteome</keyword>
<dbReference type="EMBL" id="ML178872">
    <property type="protein sequence ID" value="TFK95879.1"/>
    <property type="molecule type" value="Genomic_DNA"/>
</dbReference>
<dbReference type="AlphaFoldDB" id="A0A5C3Q4B1"/>
<evidence type="ECO:0000313" key="3">
    <source>
        <dbReference type="EMBL" id="TFK95879.1"/>
    </source>
</evidence>
<name>A0A5C3Q4B1_9AGAR</name>
<feature type="compositionally biased region" description="Low complexity" evidence="1">
    <location>
        <begin position="321"/>
        <end position="331"/>
    </location>
</feature>
<evidence type="ECO:0000256" key="1">
    <source>
        <dbReference type="SAM" id="MobiDB-lite"/>
    </source>
</evidence>
<dbReference type="OrthoDB" id="3245657at2759"/>
<evidence type="ECO:0000256" key="2">
    <source>
        <dbReference type="SAM" id="Phobius"/>
    </source>
</evidence>
<accession>A0A5C3Q4B1</accession>
<gene>
    <name evidence="3" type="ORF">BDV98DRAFT_577066</name>
</gene>
<dbReference type="Proteomes" id="UP000305067">
    <property type="component" value="Unassembled WGS sequence"/>
</dbReference>
<feature type="compositionally biased region" description="Polar residues" evidence="1">
    <location>
        <begin position="311"/>
        <end position="320"/>
    </location>
</feature>
<feature type="region of interest" description="Disordered" evidence="1">
    <location>
        <begin position="219"/>
        <end position="255"/>
    </location>
</feature>
<proteinExistence type="predicted"/>